<dbReference type="Pfam" id="PF00651">
    <property type="entry name" value="BTB"/>
    <property type="match status" value="1"/>
</dbReference>
<name>A0A8X6Q728_NEPPI</name>
<dbReference type="PANTHER" id="PTHR24413">
    <property type="entry name" value="SPECKLE-TYPE POZ PROTEIN"/>
    <property type="match status" value="1"/>
</dbReference>
<feature type="domain" description="BTB" evidence="1">
    <location>
        <begin position="159"/>
        <end position="226"/>
    </location>
</feature>
<dbReference type="Gene3D" id="3.30.710.10">
    <property type="entry name" value="Potassium Channel Kv1.1, Chain A"/>
    <property type="match status" value="1"/>
</dbReference>
<dbReference type="InterPro" id="IPR008974">
    <property type="entry name" value="TRAF-like"/>
</dbReference>
<dbReference type="Gene3D" id="2.60.210.10">
    <property type="entry name" value="Apoptosis, Tumor Necrosis Factor Receptor Associated Protein 2, Chain A"/>
    <property type="match status" value="1"/>
</dbReference>
<keyword evidence="3" id="KW-1185">Reference proteome</keyword>
<dbReference type="SUPFAM" id="SSF54695">
    <property type="entry name" value="POZ domain"/>
    <property type="match status" value="1"/>
</dbReference>
<proteinExistence type="predicted"/>
<sequence length="418" mass="48565">MEKSKFRIEWRIENFKVCPLQYERKICTPSFSVGILRGTVWRLILYPKGCSTRNHTAFYLRREYSDAGIGEIFVDFELSIQCLPRATQIIKPFKNVCFSVNDIYGHSGFPECELENRTVFICTLTESNERNENIWKRKKENVELLSAQLHNVLSDEFFSDLILQCGGREFRVHKAIFAARCPNFLAYLTKSQKEILTPINISNIISPDSLKLYLSYIYSGKLDLTSIKIPSDLYKIARRFEIADLCQTMKSFPQSSIVRTKFEAQRHRLIWSVYKKPIFKPLIRIIRVDIKNVRHLIANISVRKNDNGHEVIIMKFKLIGCPPYANVCVAITVIIMDKNKQCLGEFSDNCLLVENIKGKWIFCIKTLGLEIPKKFILRCDFEIYDGKSSSTVVNQMSEKLLFSNFTQLPNDMMKLLKK</sequence>
<dbReference type="AlphaFoldDB" id="A0A8X6Q728"/>
<dbReference type="CDD" id="cd18186">
    <property type="entry name" value="BTB_POZ_ZBTB_KLHL-like"/>
    <property type="match status" value="1"/>
</dbReference>
<gene>
    <name evidence="2" type="ORF">NPIL_574521</name>
</gene>
<dbReference type="OrthoDB" id="6359816at2759"/>
<comment type="caution">
    <text evidence="2">The sequence shown here is derived from an EMBL/GenBank/DDBJ whole genome shotgun (WGS) entry which is preliminary data.</text>
</comment>
<organism evidence="2 3">
    <name type="scientific">Nephila pilipes</name>
    <name type="common">Giant wood spider</name>
    <name type="synonym">Nephila maculata</name>
    <dbReference type="NCBI Taxonomy" id="299642"/>
    <lineage>
        <taxon>Eukaryota</taxon>
        <taxon>Metazoa</taxon>
        <taxon>Ecdysozoa</taxon>
        <taxon>Arthropoda</taxon>
        <taxon>Chelicerata</taxon>
        <taxon>Arachnida</taxon>
        <taxon>Araneae</taxon>
        <taxon>Araneomorphae</taxon>
        <taxon>Entelegynae</taxon>
        <taxon>Araneoidea</taxon>
        <taxon>Nephilidae</taxon>
        <taxon>Nephila</taxon>
    </lineage>
</organism>
<protein>
    <recommendedName>
        <fullName evidence="1">BTB domain-containing protein</fullName>
    </recommendedName>
</protein>
<evidence type="ECO:0000259" key="1">
    <source>
        <dbReference type="PROSITE" id="PS50097"/>
    </source>
</evidence>
<dbReference type="SMART" id="SM00225">
    <property type="entry name" value="BTB"/>
    <property type="match status" value="1"/>
</dbReference>
<accession>A0A8X6Q728</accession>
<dbReference type="EMBL" id="BMAW01027756">
    <property type="protein sequence ID" value="GFU03862.1"/>
    <property type="molecule type" value="Genomic_DNA"/>
</dbReference>
<dbReference type="PROSITE" id="PS50097">
    <property type="entry name" value="BTB"/>
    <property type="match status" value="1"/>
</dbReference>
<dbReference type="InterPro" id="IPR000210">
    <property type="entry name" value="BTB/POZ_dom"/>
</dbReference>
<evidence type="ECO:0000313" key="2">
    <source>
        <dbReference type="EMBL" id="GFU03862.1"/>
    </source>
</evidence>
<dbReference type="InterPro" id="IPR011333">
    <property type="entry name" value="SKP1/BTB/POZ_sf"/>
</dbReference>
<reference evidence="2" key="1">
    <citation type="submission" date="2020-08" db="EMBL/GenBank/DDBJ databases">
        <title>Multicomponent nature underlies the extraordinary mechanical properties of spider dragline silk.</title>
        <authorList>
            <person name="Kono N."/>
            <person name="Nakamura H."/>
            <person name="Mori M."/>
            <person name="Yoshida Y."/>
            <person name="Ohtoshi R."/>
            <person name="Malay A.D."/>
            <person name="Moran D.A.P."/>
            <person name="Tomita M."/>
            <person name="Numata K."/>
            <person name="Arakawa K."/>
        </authorList>
    </citation>
    <scope>NUCLEOTIDE SEQUENCE</scope>
</reference>
<evidence type="ECO:0000313" key="3">
    <source>
        <dbReference type="Proteomes" id="UP000887013"/>
    </source>
</evidence>
<dbReference type="SUPFAM" id="SSF49599">
    <property type="entry name" value="TRAF domain-like"/>
    <property type="match status" value="1"/>
</dbReference>
<dbReference type="Proteomes" id="UP000887013">
    <property type="component" value="Unassembled WGS sequence"/>
</dbReference>